<proteinExistence type="predicted"/>
<evidence type="ECO:0000313" key="3">
    <source>
        <dbReference type="Proteomes" id="UP000186922"/>
    </source>
</evidence>
<feature type="transmembrane region" description="Helical" evidence="1">
    <location>
        <begin position="20"/>
        <end position="39"/>
    </location>
</feature>
<protein>
    <submittedName>
        <fullName evidence="2">Uncharacterized protein</fullName>
    </submittedName>
</protein>
<evidence type="ECO:0000256" key="1">
    <source>
        <dbReference type="SAM" id="Phobius"/>
    </source>
</evidence>
<sequence length="104" mass="11295">MAASTTQPPNPEPTQHVHQVLYGLLISSSGYVISVRKMLANRRLRIQMVNGVRRNISKEKIQDNAIGDEGAQKDKLRKVSNPCPLGRNADIVICQTSGVSGGVD</sequence>
<keyword evidence="1" id="KW-0472">Membrane</keyword>
<keyword evidence="3" id="KW-1185">Reference proteome</keyword>
<organism evidence="2 3">
    <name type="scientific">Ramazzottius varieornatus</name>
    <name type="common">Water bear</name>
    <name type="synonym">Tardigrade</name>
    <dbReference type="NCBI Taxonomy" id="947166"/>
    <lineage>
        <taxon>Eukaryota</taxon>
        <taxon>Metazoa</taxon>
        <taxon>Ecdysozoa</taxon>
        <taxon>Tardigrada</taxon>
        <taxon>Eutardigrada</taxon>
        <taxon>Parachela</taxon>
        <taxon>Hypsibioidea</taxon>
        <taxon>Ramazzottiidae</taxon>
        <taxon>Ramazzottius</taxon>
    </lineage>
</organism>
<comment type="caution">
    <text evidence="2">The sequence shown here is derived from an EMBL/GenBank/DDBJ whole genome shotgun (WGS) entry which is preliminary data.</text>
</comment>
<name>A0A1D1VLQ5_RAMVA</name>
<accession>A0A1D1VLQ5</accession>
<reference evidence="2 3" key="1">
    <citation type="journal article" date="2016" name="Nat. Commun.">
        <title>Extremotolerant tardigrade genome and improved radiotolerance of human cultured cells by tardigrade-unique protein.</title>
        <authorList>
            <person name="Hashimoto T."/>
            <person name="Horikawa D.D."/>
            <person name="Saito Y."/>
            <person name="Kuwahara H."/>
            <person name="Kozuka-Hata H."/>
            <person name="Shin-I T."/>
            <person name="Minakuchi Y."/>
            <person name="Ohishi K."/>
            <person name="Motoyama A."/>
            <person name="Aizu T."/>
            <person name="Enomoto A."/>
            <person name="Kondo K."/>
            <person name="Tanaka S."/>
            <person name="Hara Y."/>
            <person name="Koshikawa S."/>
            <person name="Sagara H."/>
            <person name="Miura T."/>
            <person name="Yokobori S."/>
            <person name="Miyagawa K."/>
            <person name="Suzuki Y."/>
            <person name="Kubo T."/>
            <person name="Oyama M."/>
            <person name="Kohara Y."/>
            <person name="Fujiyama A."/>
            <person name="Arakawa K."/>
            <person name="Katayama T."/>
            <person name="Toyoda A."/>
            <person name="Kunieda T."/>
        </authorList>
    </citation>
    <scope>NUCLEOTIDE SEQUENCE [LARGE SCALE GENOMIC DNA]</scope>
    <source>
        <strain evidence="2 3">YOKOZUNA-1</strain>
    </source>
</reference>
<evidence type="ECO:0000313" key="2">
    <source>
        <dbReference type="EMBL" id="GAV01063.1"/>
    </source>
</evidence>
<gene>
    <name evidence="2" type="primary">RvY_11831-1</name>
    <name evidence="2" type="synonym">RvY_11831.1</name>
    <name evidence="2" type="ORF">RvY_11831</name>
</gene>
<dbReference type="Proteomes" id="UP000186922">
    <property type="component" value="Unassembled WGS sequence"/>
</dbReference>
<keyword evidence="1" id="KW-0812">Transmembrane</keyword>
<dbReference type="EMBL" id="BDGG01000006">
    <property type="protein sequence ID" value="GAV01063.1"/>
    <property type="molecule type" value="Genomic_DNA"/>
</dbReference>
<dbReference type="AlphaFoldDB" id="A0A1D1VLQ5"/>
<keyword evidence="1" id="KW-1133">Transmembrane helix</keyword>